<dbReference type="Pfam" id="PF05532">
    <property type="entry name" value="CsbD"/>
    <property type="match status" value="1"/>
</dbReference>
<reference evidence="3" key="1">
    <citation type="submission" date="2020-11" db="EMBL/GenBank/DDBJ databases">
        <title>Genome of Flavobacterium soyangense.</title>
        <authorList>
            <person name="Liu Q."/>
            <person name="Xin Y.-H."/>
        </authorList>
    </citation>
    <scope>NUCLEOTIDE SEQUENCE</scope>
    <source>
        <strain evidence="3">CGMCC 1.13493</strain>
    </source>
</reference>
<dbReference type="AlphaFoldDB" id="A0A930UAS9"/>
<accession>A0A930UAS9</accession>
<name>A0A930UAS9_9FLAO</name>
<evidence type="ECO:0000259" key="2">
    <source>
        <dbReference type="Pfam" id="PF05532"/>
    </source>
</evidence>
<dbReference type="Gene3D" id="1.10.1470.10">
    <property type="entry name" value="YjbJ"/>
    <property type="match status" value="1"/>
</dbReference>
<organism evidence="3 4">
    <name type="scientific">Flavobacterium soyangense</name>
    <dbReference type="NCBI Taxonomy" id="2023265"/>
    <lineage>
        <taxon>Bacteria</taxon>
        <taxon>Pseudomonadati</taxon>
        <taxon>Bacteroidota</taxon>
        <taxon>Flavobacteriia</taxon>
        <taxon>Flavobacteriales</taxon>
        <taxon>Flavobacteriaceae</taxon>
        <taxon>Flavobacterium</taxon>
    </lineage>
</organism>
<sequence>MNTTELKGDWEQQKGKLKQKFAALTDNDLLFVKGKKEEMLGKLQTKLGKTKEELFKIIGQL</sequence>
<dbReference type="RefSeq" id="WP_194311874.1">
    <property type="nucleotide sequence ID" value="NZ_JADHEC010000016.1"/>
</dbReference>
<comment type="similarity">
    <text evidence="1">Belongs to the UPF0337 (CsbD) family.</text>
</comment>
<evidence type="ECO:0000313" key="3">
    <source>
        <dbReference type="EMBL" id="MBF2708620.1"/>
    </source>
</evidence>
<evidence type="ECO:0000313" key="4">
    <source>
        <dbReference type="Proteomes" id="UP000646211"/>
    </source>
</evidence>
<dbReference type="InterPro" id="IPR008462">
    <property type="entry name" value="CsbD"/>
</dbReference>
<dbReference type="SUPFAM" id="SSF69047">
    <property type="entry name" value="Hypothetical protein YjbJ"/>
    <property type="match status" value="1"/>
</dbReference>
<keyword evidence="4" id="KW-1185">Reference proteome</keyword>
<protein>
    <submittedName>
        <fullName evidence="3">CsbD family protein</fullName>
    </submittedName>
</protein>
<evidence type="ECO:0000256" key="1">
    <source>
        <dbReference type="ARBA" id="ARBA00009129"/>
    </source>
</evidence>
<feature type="domain" description="CsbD-like" evidence="2">
    <location>
        <begin position="5"/>
        <end position="53"/>
    </location>
</feature>
<dbReference type="EMBL" id="JADHEC010000016">
    <property type="protein sequence ID" value="MBF2708620.1"/>
    <property type="molecule type" value="Genomic_DNA"/>
</dbReference>
<dbReference type="InterPro" id="IPR036629">
    <property type="entry name" value="YjbJ_sf"/>
</dbReference>
<proteinExistence type="inferred from homology"/>
<dbReference type="Proteomes" id="UP000646211">
    <property type="component" value="Unassembled WGS sequence"/>
</dbReference>
<comment type="caution">
    <text evidence="3">The sequence shown here is derived from an EMBL/GenBank/DDBJ whole genome shotgun (WGS) entry which is preliminary data.</text>
</comment>
<gene>
    <name evidence="3" type="ORF">IR213_08465</name>
</gene>